<dbReference type="PANTHER" id="PTHR11362">
    <property type="entry name" value="PHOSPHATIDYLETHANOLAMINE-BINDING PROTEIN"/>
    <property type="match status" value="1"/>
</dbReference>
<comment type="caution">
    <text evidence="2">The sequence shown here is derived from an EMBL/GenBank/DDBJ whole genome shotgun (WGS) entry which is preliminary data.</text>
</comment>
<name>A0A6G0WZ71_9STRA</name>
<accession>A0A6G0WZ71</accession>
<dbReference type="InterPro" id="IPR036610">
    <property type="entry name" value="PEBP-like_sf"/>
</dbReference>
<dbReference type="Pfam" id="PF01161">
    <property type="entry name" value="PBP"/>
    <property type="match status" value="1"/>
</dbReference>
<sequence>MLVLPSMMTLVAATAAMKQDILSNILAGIPLCKDSSTLHMQYAKPVIDGKYLSKELAEHAPQYTIEGDSSKWYSIVMIDVDAPNPANPTLSPYLHYILENIKADDPAHFDVIEEYAAVTPPEGKHRYVSLLLEQRGNIAPSGPLNSSRRGFDVLGYVHDKDVCIADSITFISSPSRRHERHAP</sequence>
<dbReference type="InterPro" id="IPR008914">
    <property type="entry name" value="PEBP"/>
</dbReference>
<keyword evidence="1" id="KW-0732">Signal</keyword>
<keyword evidence="3" id="KW-1185">Reference proteome</keyword>
<feature type="signal peptide" evidence="1">
    <location>
        <begin position="1"/>
        <end position="16"/>
    </location>
</feature>
<dbReference type="CDD" id="cd00866">
    <property type="entry name" value="PEBP_euk"/>
    <property type="match status" value="1"/>
</dbReference>
<dbReference type="Gene3D" id="3.90.280.10">
    <property type="entry name" value="PEBP-like"/>
    <property type="match status" value="1"/>
</dbReference>
<gene>
    <name evidence="2" type="ORF">Ae201684_010152</name>
</gene>
<proteinExistence type="predicted"/>
<evidence type="ECO:0000313" key="2">
    <source>
        <dbReference type="EMBL" id="KAF0732823.1"/>
    </source>
</evidence>
<dbReference type="AlphaFoldDB" id="A0A6G0WZ71"/>
<dbReference type="InterPro" id="IPR035810">
    <property type="entry name" value="PEBP_euk"/>
</dbReference>
<dbReference type="SUPFAM" id="SSF49777">
    <property type="entry name" value="PEBP-like"/>
    <property type="match status" value="1"/>
</dbReference>
<dbReference type="VEuPathDB" id="FungiDB:AeMF1_001354"/>
<dbReference type="PANTHER" id="PTHR11362:SF82">
    <property type="entry name" value="PHOSPHATIDYLETHANOLAMINE-BINDING PROTEIN 4"/>
    <property type="match status" value="1"/>
</dbReference>
<dbReference type="Proteomes" id="UP000481153">
    <property type="component" value="Unassembled WGS sequence"/>
</dbReference>
<reference evidence="2 3" key="1">
    <citation type="submission" date="2019-07" db="EMBL/GenBank/DDBJ databases">
        <title>Genomics analysis of Aphanomyces spp. identifies a new class of oomycete effector associated with host adaptation.</title>
        <authorList>
            <person name="Gaulin E."/>
        </authorList>
    </citation>
    <scope>NUCLEOTIDE SEQUENCE [LARGE SCALE GENOMIC DNA]</scope>
    <source>
        <strain evidence="2 3">ATCC 201684</strain>
    </source>
</reference>
<evidence type="ECO:0000256" key="1">
    <source>
        <dbReference type="SAM" id="SignalP"/>
    </source>
</evidence>
<protein>
    <recommendedName>
        <fullName evidence="4">Phosphatidylethanolamine-binding protein</fullName>
    </recommendedName>
</protein>
<organism evidence="2 3">
    <name type="scientific">Aphanomyces euteiches</name>
    <dbReference type="NCBI Taxonomy" id="100861"/>
    <lineage>
        <taxon>Eukaryota</taxon>
        <taxon>Sar</taxon>
        <taxon>Stramenopiles</taxon>
        <taxon>Oomycota</taxon>
        <taxon>Saprolegniomycetes</taxon>
        <taxon>Saprolegniales</taxon>
        <taxon>Verrucalvaceae</taxon>
        <taxon>Aphanomyces</taxon>
    </lineage>
</organism>
<feature type="chain" id="PRO_5026339922" description="Phosphatidylethanolamine-binding protein" evidence="1">
    <location>
        <begin position="17"/>
        <end position="183"/>
    </location>
</feature>
<evidence type="ECO:0008006" key="4">
    <source>
        <dbReference type="Google" id="ProtNLM"/>
    </source>
</evidence>
<dbReference type="EMBL" id="VJMJ01000128">
    <property type="protein sequence ID" value="KAF0732823.1"/>
    <property type="molecule type" value="Genomic_DNA"/>
</dbReference>
<evidence type="ECO:0000313" key="3">
    <source>
        <dbReference type="Proteomes" id="UP000481153"/>
    </source>
</evidence>